<evidence type="ECO:0000313" key="3">
    <source>
        <dbReference type="Proteomes" id="UP000192722"/>
    </source>
</evidence>
<dbReference type="Pfam" id="PF06267">
    <property type="entry name" value="DUF1028"/>
    <property type="match status" value="1"/>
</dbReference>
<dbReference type="Proteomes" id="UP000705283">
    <property type="component" value="Unassembled WGS sequence"/>
</dbReference>
<reference evidence="2 3" key="2">
    <citation type="journal article" date="2017" name="Int. J. Syst. Evol. Microbiol.">
        <title>Rouxiella badensis sp. nov. and Rouxiella silvae sp. nov. isolated from peat bog soil in Germany and emendation of the genus description.</title>
        <authorList>
            <person name="Le Fleche-Mateos A."/>
            <person name="Kugler J.H."/>
            <person name="Hansen S.H."/>
            <person name="Syldatk C."/>
            <person name="Hausmann R."/>
            <person name="Lomprez F."/>
            <person name="Vandenbogaert M."/>
            <person name="Manuguerra J.C."/>
            <person name="Grimont P.A."/>
        </authorList>
    </citation>
    <scope>NUCLEOTIDE SEQUENCE [LARGE SCALE GENOMIC DNA]</scope>
    <source>
        <strain evidence="2 3">213</strain>
    </source>
</reference>
<proteinExistence type="predicted"/>
<evidence type="ECO:0000313" key="1">
    <source>
        <dbReference type="EMBL" id="MBF6638659.1"/>
    </source>
</evidence>
<keyword evidence="3" id="KW-1185">Reference proteome</keyword>
<reference evidence="1" key="4">
    <citation type="submission" date="2022-09" db="EMBL/GenBank/DDBJ databases">
        <title>Rouxiella aceris sp. nov., isolated from tree sap and emended description of the genus Rhouxiella.</title>
        <authorList>
            <person name="Kim I.S."/>
        </authorList>
    </citation>
    <scope>NUCLEOTIDE SEQUENCE</scope>
    <source>
        <strain evidence="1">SAP-2</strain>
    </source>
</reference>
<protein>
    <submittedName>
        <fullName evidence="1">DUF1028 domain-containing protein</fullName>
    </submittedName>
    <submittedName>
        <fullName evidence="2">Fimbrial assembly protein FimA</fullName>
    </submittedName>
</protein>
<reference evidence="1" key="3">
    <citation type="submission" date="2020-11" db="EMBL/GenBank/DDBJ databases">
        <authorList>
            <person name="Lee S.D."/>
        </authorList>
    </citation>
    <scope>NUCLEOTIDE SEQUENCE</scope>
    <source>
        <strain evidence="1">SAP-2</strain>
    </source>
</reference>
<dbReference type="PANTHER" id="PTHR39328:SF1">
    <property type="entry name" value="BLL2871 PROTEIN"/>
    <property type="match status" value="1"/>
</dbReference>
<dbReference type="InterPro" id="IPR029055">
    <property type="entry name" value="Ntn_hydrolases_N"/>
</dbReference>
<reference evidence="2" key="1">
    <citation type="submission" date="2016-12" db="EMBL/GenBank/DDBJ databases">
        <authorList>
            <person name="Le Fleche-Mateos A."/>
        </authorList>
    </citation>
    <scope>NUCLEOTIDE SEQUENCE</scope>
    <source>
        <strain evidence="2">213</strain>
    </source>
</reference>
<dbReference type="InterPro" id="IPR010430">
    <property type="entry name" value="DUF1028"/>
</dbReference>
<dbReference type="PANTHER" id="PTHR39328">
    <property type="entry name" value="BLL2871 PROTEIN"/>
    <property type="match status" value="1"/>
</dbReference>
<sequence>MTFSLIARDPETGMLGAITATAGPAVGALVIHGHSQVGAIATQAMTNPLYGIKGLALLKRGYSAQKTLDLLLADDPERQRRQLIIVDKSGSTAHASGSECHEWVGSRGVDHAAVAGNFLGGPETLDSLISSYIKNKTLAFPQRLLVAMQAAAEQGGDRRGLKSAALKVWHDRDYADIDLRIDWADRPLEAMQEVLNEVQGANYAQFFEQLPKGRGLID</sequence>
<comment type="caution">
    <text evidence="1">The sequence shown here is derived from an EMBL/GenBank/DDBJ whole genome shotgun (WGS) entry which is preliminary data.</text>
</comment>
<dbReference type="Gene3D" id="3.60.20.10">
    <property type="entry name" value="Glutamine Phosphoribosylpyrophosphate, subunit 1, domain 1"/>
    <property type="match status" value="1"/>
</dbReference>
<dbReference type="AlphaFoldDB" id="A0AA40X5D4"/>
<evidence type="ECO:0000313" key="2">
    <source>
        <dbReference type="EMBL" id="ORJ22863.1"/>
    </source>
</evidence>
<dbReference type="SUPFAM" id="SSF56235">
    <property type="entry name" value="N-terminal nucleophile aminohydrolases (Ntn hydrolases)"/>
    <property type="match status" value="1"/>
</dbReference>
<gene>
    <name evidence="2" type="ORF">BS639_01955</name>
    <name evidence="1" type="ORF">ITX54_18485</name>
</gene>
<dbReference type="EMBL" id="MRWD01000003">
    <property type="protein sequence ID" value="ORJ22863.1"/>
    <property type="molecule type" value="Genomic_DNA"/>
</dbReference>
<organism evidence="1 4">
    <name type="scientific">Rouxiella silvae</name>
    <dbReference type="NCBI Taxonomy" id="1646373"/>
    <lineage>
        <taxon>Bacteria</taxon>
        <taxon>Pseudomonadati</taxon>
        <taxon>Pseudomonadota</taxon>
        <taxon>Gammaproteobacteria</taxon>
        <taxon>Enterobacterales</taxon>
        <taxon>Yersiniaceae</taxon>
        <taxon>Rouxiella</taxon>
    </lineage>
</organism>
<dbReference type="Proteomes" id="UP000192722">
    <property type="component" value="Unassembled WGS sequence"/>
</dbReference>
<dbReference type="EMBL" id="JADMKS010000008">
    <property type="protein sequence ID" value="MBF6638659.1"/>
    <property type="molecule type" value="Genomic_DNA"/>
</dbReference>
<name>A0AA40X5D4_9GAMM</name>
<accession>A0AA40X5D4</accession>
<evidence type="ECO:0000313" key="4">
    <source>
        <dbReference type="Proteomes" id="UP000705283"/>
    </source>
</evidence>